<evidence type="ECO:0000256" key="6">
    <source>
        <dbReference type="ARBA" id="ARBA00048612"/>
    </source>
</evidence>
<dbReference type="OMA" id="YYHPQRN"/>
<sequence length="400" mass="42597">VSIDRSALFQPHPHTHNPVALEAQQAHKEPETPLVRHLKALIQFRGGPLSLAEFMSEALTNPQHGYYSQRDVFGATGDFVTSPEICQMMGEMVGIWCVAAWQQLGCPATLHLVELGPGRGTLMADLLRGTAAFQQFSQALRVSMVEVSPHLRGMHGDDPGPDTNSSSSSGSGGVSGVSGWSGVPVSWHRSLEEVAAEGGPSLYIAHEFLDALPVHQFQKTERGWCERLVDCASPDSPLHLRMVLSPGPTPAARVLLPRRLRQLPQAEASEAAALEVCPQAMALAEGLARRVAQHGGAALIIDYGQDAPYEASLQAIRQHQFVGLLEGPGGADISNRVDYSALRATVEESGAAADCLGPIPQALFLLGLGIEARLEQLLVGATPQQAEALQTGYRCVRGGG</sequence>
<evidence type="ECO:0000256" key="8">
    <source>
        <dbReference type="SAM" id="MobiDB-lite"/>
    </source>
</evidence>
<dbReference type="GeneID" id="17358907"/>
<evidence type="ECO:0000256" key="5">
    <source>
        <dbReference type="ARBA" id="ARBA00023128"/>
    </source>
</evidence>
<dbReference type="OrthoDB" id="438553at2759"/>
<dbReference type="eggNOG" id="KOG2901">
    <property type="taxonomic scope" value="Eukaryota"/>
</dbReference>
<dbReference type="PANTHER" id="PTHR12049">
    <property type="entry name" value="PROTEIN ARGININE METHYLTRANSFERASE NDUFAF7, MITOCHONDRIAL"/>
    <property type="match status" value="1"/>
</dbReference>
<dbReference type="GO" id="GO:0032981">
    <property type="term" value="P:mitochondrial respiratory chain complex I assembly"/>
    <property type="evidence" value="ECO:0007669"/>
    <property type="project" value="TreeGrafter"/>
</dbReference>
<comment type="catalytic activity">
    <reaction evidence="6 7">
        <text>L-arginyl-[protein] + 2 S-adenosyl-L-methionine = N(omega),N(omega)'-dimethyl-L-arginyl-[protein] + 2 S-adenosyl-L-homocysteine + 2 H(+)</text>
        <dbReference type="Rhea" id="RHEA:48108"/>
        <dbReference type="Rhea" id="RHEA-COMP:10532"/>
        <dbReference type="Rhea" id="RHEA-COMP:11992"/>
        <dbReference type="ChEBI" id="CHEBI:15378"/>
        <dbReference type="ChEBI" id="CHEBI:29965"/>
        <dbReference type="ChEBI" id="CHEBI:57856"/>
        <dbReference type="ChEBI" id="CHEBI:59789"/>
        <dbReference type="ChEBI" id="CHEBI:88221"/>
        <dbReference type="EC" id="2.1.1.320"/>
    </reaction>
</comment>
<keyword evidence="4 7" id="KW-0808">Transferase</keyword>
<feature type="non-terminal residue" evidence="9">
    <location>
        <position position="400"/>
    </location>
</feature>
<comment type="similarity">
    <text evidence="2 7">Belongs to the NDUFAF7 family.</text>
</comment>
<comment type="function">
    <text evidence="7">Arginine methyltransferase involved in the assembly or stability of mitochondrial NADH:ubiquinone oxidoreductase complex (complex I).</text>
</comment>
<dbReference type="GO" id="GO:0035243">
    <property type="term" value="F:protein-arginine omega-N symmetric methyltransferase activity"/>
    <property type="evidence" value="ECO:0007669"/>
    <property type="project" value="UniProtKB-EC"/>
</dbReference>
<dbReference type="KEGG" id="cvr:CHLNCDRAFT_8390"/>
<dbReference type="SUPFAM" id="SSF53335">
    <property type="entry name" value="S-adenosyl-L-methionine-dependent methyltransferases"/>
    <property type="match status" value="1"/>
</dbReference>
<dbReference type="Proteomes" id="UP000008141">
    <property type="component" value="Unassembled WGS sequence"/>
</dbReference>
<accession>E1Z425</accession>
<proteinExistence type="inferred from homology"/>
<dbReference type="AlphaFoldDB" id="E1Z425"/>
<dbReference type="Pfam" id="PF02636">
    <property type="entry name" value="Methyltransf_28"/>
    <property type="match status" value="1"/>
</dbReference>
<name>E1Z425_CHLVA</name>
<dbReference type="RefSeq" id="XP_005851379.1">
    <property type="nucleotide sequence ID" value="XM_005851317.1"/>
</dbReference>
<organism evidence="10">
    <name type="scientific">Chlorella variabilis</name>
    <name type="common">Green alga</name>
    <dbReference type="NCBI Taxonomy" id="554065"/>
    <lineage>
        <taxon>Eukaryota</taxon>
        <taxon>Viridiplantae</taxon>
        <taxon>Chlorophyta</taxon>
        <taxon>core chlorophytes</taxon>
        <taxon>Trebouxiophyceae</taxon>
        <taxon>Chlorellales</taxon>
        <taxon>Chlorellaceae</taxon>
        <taxon>Chlorella clade</taxon>
        <taxon>Chlorella</taxon>
    </lineage>
</organism>
<evidence type="ECO:0000313" key="10">
    <source>
        <dbReference type="Proteomes" id="UP000008141"/>
    </source>
</evidence>
<dbReference type="InterPro" id="IPR038375">
    <property type="entry name" value="NDUFAF7_sf"/>
</dbReference>
<keyword evidence="3 7" id="KW-0489">Methyltransferase</keyword>
<evidence type="ECO:0000256" key="7">
    <source>
        <dbReference type="RuleBase" id="RU364114"/>
    </source>
</evidence>
<dbReference type="EMBL" id="GL433836">
    <property type="protein sequence ID" value="EFN59277.1"/>
    <property type="molecule type" value="Genomic_DNA"/>
</dbReference>
<evidence type="ECO:0000256" key="3">
    <source>
        <dbReference type="ARBA" id="ARBA00022603"/>
    </source>
</evidence>
<dbReference type="InterPro" id="IPR003788">
    <property type="entry name" value="NDUFAF7"/>
</dbReference>
<keyword evidence="10" id="KW-1185">Reference proteome</keyword>
<feature type="region of interest" description="Disordered" evidence="8">
    <location>
        <begin position="150"/>
        <end position="177"/>
    </location>
</feature>
<dbReference type="STRING" id="554065.E1Z425"/>
<reference evidence="9 10" key="1">
    <citation type="journal article" date="2010" name="Plant Cell">
        <title>The Chlorella variabilis NC64A genome reveals adaptation to photosymbiosis, coevolution with viruses, and cryptic sex.</title>
        <authorList>
            <person name="Blanc G."/>
            <person name="Duncan G."/>
            <person name="Agarkova I."/>
            <person name="Borodovsky M."/>
            <person name="Gurnon J."/>
            <person name="Kuo A."/>
            <person name="Lindquist E."/>
            <person name="Lucas S."/>
            <person name="Pangilinan J."/>
            <person name="Polle J."/>
            <person name="Salamov A."/>
            <person name="Terry A."/>
            <person name="Yamada T."/>
            <person name="Dunigan D.D."/>
            <person name="Grigoriev I.V."/>
            <person name="Claverie J.M."/>
            <person name="Van Etten J.L."/>
        </authorList>
    </citation>
    <scope>NUCLEOTIDE SEQUENCE [LARGE SCALE GENOMIC DNA]</scope>
    <source>
        <strain evidence="9 10">NC64A</strain>
    </source>
</reference>
<dbReference type="GO" id="GO:0005739">
    <property type="term" value="C:mitochondrion"/>
    <property type="evidence" value="ECO:0007669"/>
    <property type="project" value="UniProtKB-SubCell"/>
</dbReference>
<dbReference type="Gene3D" id="3.40.50.12710">
    <property type="match status" value="1"/>
</dbReference>
<keyword evidence="5 7" id="KW-0496">Mitochondrion</keyword>
<evidence type="ECO:0000256" key="1">
    <source>
        <dbReference type="ARBA" id="ARBA00004173"/>
    </source>
</evidence>
<dbReference type="GO" id="GO:0032259">
    <property type="term" value="P:methylation"/>
    <property type="evidence" value="ECO:0007669"/>
    <property type="project" value="UniProtKB-KW"/>
</dbReference>
<evidence type="ECO:0000313" key="9">
    <source>
        <dbReference type="EMBL" id="EFN59277.1"/>
    </source>
</evidence>
<evidence type="ECO:0000256" key="2">
    <source>
        <dbReference type="ARBA" id="ARBA00005891"/>
    </source>
</evidence>
<gene>
    <name evidence="9" type="ORF">CHLNCDRAFT_8390</name>
</gene>
<feature type="non-terminal residue" evidence="9">
    <location>
        <position position="1"/>
    </location>
</feature>
<dbReference type="PANTHER" id="PTHR12049:SF7">
    <property type="entry name" value="PROTEIN ARGININE METHYLTRANSFERASE NDUFAF7, MITOCHONDRIAL"/>
    <property type="match status" value="1"/>
</dbReference>
<protein>
    <recommendedName>
        <fullName evidence="7">Protein arginine methyltransferase NDUFAF7</fullName>
        <ecNumber evidence="7">2.1.1.320</ecNumber>
    </recommendedName>
</protein>
<comment type="subcellular location">
    <subcellularLocation>
        <location evidence="1 7">Mitochondrion</location>
    </subcellularLocation>
</comment>
<dbReference type="EC" id="2.1.1.320" evidence="7"/>
<dbReference type="InterPro" id="IPR029063">
    <property type="entry name" value="SAM-dependent_MTases_sf"/>
</dbReference>
<dbReference type="InParanoid" id="E1Z425"/>
<evidence type="ECO:0000256" key="4">
    <source>
        <dbReference type="ARBA" id="ARBA00022679"/>
    </source>
</evidence>